<dbReference type="PANTHER" id="PTHR12526">
    <property type="entry name" value="GLYCOSYLTRANSFERASE"/>
    <property type="match status" value="1"/>
</dbReference>
<accession>A0A811T9L3</accession>
<evidence type="ECO:0000259" key="1">
    <source>
        <dbReference type="Pfam" id="PF00534"/>
    </source>
</evidence>
<evidence type="ECO:0000313" key="3">
    <source>
        <dbReference type="Proteomes" id="UP000612009"/>
    </source>
</evidence>
<evidence type="ECO:0000313" key="2">
    <source>
        <dbReference type="EMBL" id="CAD6492410.1"/>
    </source>
</evidence>
<reference evidence="2" key="1">
    <citation type="submission" date="2020-10" db="EMBL/GenBank/DDBJ databases">
        <authorList>
            <person name="Hahn C.J."/>
            <person name="Laso-Perez R."/>
            <person name="Vulcano F."/>
            <person name="Vaziourakis K.-M."/>
            <person name="Stokke R."/>
            <person name="Steen I.H."/>
            <person name="Teske A."/>
            <person name="Boetius A."/>
            <person name="Liebeke M."/>
            <person name="Amann R."/>
            <person name="Knittel K."/>
        </authorList>
    </citation>
    <scope>NUCLEOTIDE SEQUENCE</scope>
    <source>
        <strain evidence="2">Gfbio:e3339647-f889-4370-9287-4fb5cb688e4c:AG392J18_GoMArc1</strain>
    </source>
</reference>
<gene>
    <name evidence="2" type="ORF">LAKADJCE_00304</name>
</gene>
<dbReference type="Pfam" id="PF00534">
    <property type="entry name" value="Glycos_transf_1"/>
    <property type="match status" value="1"/>
</dbReference>
<organism evidence="2 3">
    <name type="scientific">Candidatus Argoarchaeum ethanivorans</name>
    <dbReference type="NCBI Taxonomy" id="2608793"/>
    <lineage>
        <taxon>Archaea</taxon>
        <taxon>Methanobacteriati</taxon>
        <taxon>Methanobacteriota</taxon>
        <taxon>Stenosarchaea group</taxon>
        <taxon>Methanomicrobia</taxon>
        <taxon>Methanosarcinales</taxon>
        <taxon>Methanosarcinales incertae sedis</taxon>
        <taxon>GOM Arc I cluster</taxon>
        <taxon>Candidatus Argoarchaeum</taxon>
    </lineage>
</organism>
<dbReference type="SUPFAM" id="SSF53756">
    <property type="entry name" value="UDP-Glycosyltransferase/glycogen phosphorylase"/>
    <property type="match status" value="1"/>
</dbReference>
<dbReference type="AlphaFoldDB" id="A0A811T9L3"/>
<feature type="domain" description="Glycosyl transferase family 1" evidence="1">
    <location>
        <begin position="213"/>
        <end position="373"/>
    </location>
</feature>
<dbReference type="PANTHER" id="PTHR12526:SF630">
    <property type="entry name" value="GLYCOSYLTRANSFERASE"/>
    <property type="match status" value="1"/>
</dbReference>
<comment type="caution">
    <text evidence="2">The sequence shown here is derived from an EMBL/GenBank/DDBJ whole genome shotgun (WGS) entry which is preliminary data.</text>
</comment>
<name>A0A811T9L3_9EURY</name>
<keyword evidence="2" id="KW-0808">Transferase</keyword>
<dbReference type="Proteomes" id="UP000612009">
    <property type="component" value="Unassembled WGS sequence"/>
</dbReference>
<sequence>MIMKLCYISKYPPIEGGESGKAYWLAKALGEKGHEIHVVTNAWEVESEYREHFEVEDIYQYQPKNVTVYNTDPFVDPQYIPYSKPYTEKIASLSIEVIKENNLELIDSWYILPYVISGYVAKTIVKKPQILRHAGSDMSRLLNSPYLHTLFIEIFKRVDKIVTYPGMKQLFLNYGVLEEKVFLNTKVSVDSNVFHPNVKPFDSSTFEKGNLTGCSIITYIGKVGVTKGVFELTEALSKIHRDFILLFVCGGKMVNKLKEDVKAKKLDHKTVFLDFVPPWQIPHIMKASTCIVLPERDFPVTAHTPILPREAMCAGRCTILSEELYGKRRYSELENGVHTIVVNPKDIDELKRKLEKVIIDPDYANEIGKNARKLAEKYEDFDTYISSMEDLYRNVING</sequence>
<proteinExistence type="predicted"/>
<dbReference type="EMBL" id="CAJHIR010000013">
    <property type="protein sequence ID" value="CAD6492410.1"/>
    <property type="molecule type" value="Genomic_DNA"/>
</dbReference>
<dbReference type="Gene3D" id="3.40.50.2000">
    <property type="entry name" value="Glycogen Phosphorylase B"/>
    <property type="match status" value="2"/>
</dbReference>
<dbReference type="GO" id="GO:0016757">
    <property type="term" value="F:glycosyltransferase activity"/>
    <property type="evidence" value="ECO:0007669"/>
    <property type="project" value="InterPro"/>
</dbReference>
<dbReference type="InterPro" id="IPR001296">
    <property type="entry name" value="Glyco_trans_1"/>
</dbReference>
<protein>
    <submittedName>
        <fullName evidence="2">Glycosyl transferases group 1</fullName>
    </submittedName>
</protein>